<accession>A0A7W2AQ98</accession>
<evidence type="ECO:0000259" key="7">
    <source>
        <dbReference type="Pfam" id="PF00482"/>
    </source>
</evidence>
<organism evidence="8 9">
    <name type="scientific">Thermoactinomyces mirandus</name>
    <dbReference type="NCBI Taxonomy" id="2756294"/>
    <lineage>
        <taxon>Bacteria</taxon>
        <taxon>Bacillati</taxon>
        <taxon>Bacillota</taxon>
        <taxon>Bacilli</taxon>
        <taxon>Bacillales</taxon>
        <taxon>Thermoactinomycetaceae</taxon>
        <taxon>Thermoactinomyces</taxon>
    </lineage>
</organism>
<feature type="transmembrane region" description="Helical" evidence="6">
    <location>
        <begin position="99"/>
        <end position="117"/>
    </location>
</feature>
<keyword evidence="5 6" id="KW-0472">Membrane</keyword>
<name>A0A7W2AQ98_9BACL</name>
<feature type="transmembrane region" description="Helical" evidence="6">
    <location>
        <begin position="268"/>
        <end position="290"/>
    </location>
</feature>
<proteinExistence type="predicted"/>
<dbReference type="RefSeq" id="WP_181737588.1">
    <property type="nucleotide sequence ID" value="NZ_JACEOL010000007.1"/>
</dbReference>
<keyword evidence="9" id="KW-1185">Reference proteome</keyword>
<evidence type="ECO:0000313" key="9">
    <source>
        <dbReference type="Proteomes" id="UP000538292"/>
    </source>
</evidence>
<dbReference type="PANTHER" id="PTHR35007:SF2">
    <property type="entry name" value="PILUS ASSEMBLE PROTEIN"/>
    <property type="match status" value="1"/>
</dbReference>
<comment type="caution">
    <text evidence="8">The sequence shown here is derived from an EMBL/GenBank/DDBJ whole genome shotgun (WGS) entry which is preliminary data.</text>
</comment>
<dbReference type="PANTHER" id="PTHR35007">
    <property type="entry name" value="INTEGRAL MEMBRANE PROTEIN-RELATED"/>
    <property type="match status" value="1"/>
</dbReference>
<evidence type="ECO:0000256" key="1">
    <source>
        <dbReference type="ARBA" id="ARBA00004651"/>
    </source>
</evidence>
<protein>
    <submittedName>
        <fullName evidence="8">Type II secretion system F family protein</fullName>
    </submittedName>
</protein>
<evidence type="ECO:0000256" key="5">
    <source>
        <dbReference type="ARBA" id="ARBA00023136"/>
    </source>
</evidence>
<keyword evidence="3 6" id="KW-0812">Transmembrane</keyword>
<evidence type="ECO:0000256" key="6">
    <source>
        <dbReference type="SAM" id="Phobius"/>
    </source>
</evidence>
<feature type="transmembrane region" description="Helical" evidence="6">
    <location>
        <begin position="6"/>
        <end position="24"/>
    </location>
</feature>
<evidence type="ECO:0000256" key="2">
    <source>
        <dbReference type="ARBA" id="ARBA00022475"/>
    </source>
</evidence>
<reference evidence="8 9" key="1">
    <citation type="submission" date="2020-07" db="EMBL/GenBank/DDBJ databases">
        <title>Thermoactinomyces phylogeny.</title>
        <authorList>
            <person name="Dunlap C."/>
        </authorList>
    </citation>
    <scope>NUCLEOTIDE SEQUENCE [LARGE SCALE GENOMIC DNA]</scope>
    <source>
        <strain evidence="8 9">AMNI-1</strain>
    </source>
</reference>
<sequence>MILYFIVVCIWSSLFLAGIFYYSYSMELEKVRSNLDHFIPPWKVMKQKRSKRAFLHQWMDKLSPTGRKIQILSDDRELEGSLTKAGYPYQLTVARIHGAKLLGLITGAVFGFLWYLFGLPLAVFLIVFAPFLGYMAPIYLVRFIAKKRQQQIRLELPDYLDMMSITLQAGMSMDDALAYYVETTDGPLSEELARLNQEIRFGMQREIAYRSLLKRTDSPELEALIQSLIQAYNLGTPIAKTFALQAQEMRRMRSEKAKEEAGKAAPKISLVTGLIIAPSIMFLILSAIIYTNFIAHNIFSGF</sequence>
<keyword evidence="4 6" id="KW-1133">Transmembrane helix</keyword>
<evidence type="ECO:0000256" key="3">
    <source>
        <dbReference type="ARBA" id="ARBA00022692"/>
    </source>
</evidence>
<dbReference type="Proteomes" id="UP000538292">
    <property type="component" value="Unassembled WGS sequence"/>
</dbReference>
<dbReference type="EMBL" id="JACEOL010000007">
    <property type="protein sequence ID" value="MBA4601283.1"/>
    <property type="molecule type" value="Genomic_DNA"/>
</dbReference>
<comment type="subcellular location">
    <subcellularLocation>
        <location evidence="1">Cell membrane</location>
        <topology evidence="1">Multi-pass membrane protein</topology>
    </subcellularLocation>
</comment>
<dbReference type="AlphaFoldDB" id="A0A7W2AQ98"/>
<dbReference type="GO" id="GO:0005886">
    <property type="term" value="C:plasma membrane"/>
    <property type="evidence" value="ECO:0007669"/>
    <property type="project" value="UniProtKB-SubCell"/>
</dbReference>
<dbReference type="InterPro" id="IPR018076">
    <property type="entry name" value="T2SS_GspF_dom"/>
</dbReference>
<feature type="transmembrane region" description="Helical" evidence="6">
    <location>
        <begin position="123"/>
        <end position="145"/>
    </location>
</feature>
<gene>
    <name evidence="8" type="ORF">H2C83_02860</name>
</gene>
<feature type="domain" description="Type II secretion system protein GspF" evidence="7">
    <location>
        <begin position="160"/>
        <end position="285"/>
    </location>
</feature>
<evidence type="ECO:0000256" key="4">
    <source>
        <dbReference type="ARBA" id="ARBA00022989"/>
    </source>
</evidence>
<keyword evidence="2" id="KW-1003">Cell membrane</keyword>
<dbReference type="Pfam" id="PF00482">
    <property type="entry name" value="T2SSF"/>
    <property type="match status" value="1"/>
</dbReference>
<evidence type="ECO:0000313" key="8">
    <source>
        <dbReference type="EMBL" id="MBA4601283.1"/>
    </source>
</evidence>